<evidence type="ECO:0000256" key="10">
    <source>
        <dbReference type="SAM" id="Phobius"/>
    </source>
</evidence>
<keyword evidence="5" id="KW-0479">Metal-binding</keyword>
<comment type="similarity">
    <text evidence="3">Belongs to the metallophosphoesterase superfamily. MPPE1 family.</text>
</comment>
<dbReference type="GO" id="GO:0046872">
    <property type="term" value="F:metal ion binding"/>
    <property type="evidence" value="ECO:0007669"/>
    <property type="project" value="UniProtKB-KW"/>
</dbReference>
<dbReference type="Pfam" id="PF00149">
    <property type="entry name" value="Metallophos"/>
    <property type="match status" value="1"/>
</dbReference>
<dbReference type="GO" id="GO:0016020">
    <property type="term" value="C:membrane"/>
    <property type="evidence" value="ECO:0007669"/>
    <property type="project" value="UniProtKB-SubCell"/>
</dbReference>
<dbReference type="InterPro" id="IPR029052">
    <property type="entry name" value="Metallo-depent_PP-like"/>
</dbReference>
<protein>
    <submittedName>
        <fullName evidence="14">Uncharacterized protein LOC107464751 isoform X1</fullName>
    </submittedName>
</protein>
<dbReference type="SUPFAM" id="SSF56300">
    <property type="entry name" value="Metallo-dependent phosphatases"/>
    <property type="match status" value="1"/>
</dbReference>
<evidence type="ECO:0000256" key="7">
    <source>
        <dbReference type="ARBA" id="ARBA00022989"/>
    </source>
</evidence>
<keyword evidence="8 10" id="KW-0472">Membrane</keyword>
<reference evidence="14" key="2">
    <citation type="submission" date="2025-08" db="UniProtKB">
        <authorList>
            <consortium name="RefSeq"/>
        </authorList>
    </citation>
    <scope>IDENTIFICATION</scope>
    <source>
        <tissue evidence="14">Whole plant</tissue>
    </source>
</reference>
<organism evidence="13 14">
    <name type="scientific">Arachis duranensis</name>
    <name type="common">Wild peanut</name>
    <dbReference type="NCBI Taxonomy" id="130453"/>
    <lineage>
        <taxon>Eukaryota</taxon>
        <taxon>Viridiplantae</taxon>
        <taxon>Streptophyta</taxon>
        <taxon>Embryophyta</taxon>
        <taxon>Tracheophyta</taxon>
        <taxon>Spermatophyta</taxon>
        <taxon>Magnoliopsida</taxon>
        <taxon>eudicotyledons</taxon>
        <taxon>Gunneridae</taxon>
        <taxon>Pentapetalae</taxon>
        <taxon>rosids</taxon>
        <taxon>fabids</taxon>
        <taxon>Fabales</taxon>
        <taxon>Fabaceae</taxon>
        <taxon>Papilionoideae</taxon>
        <taxon>50 kb inversion clade</taxon>
        <taxon>dalbergioids sensu lato</taxon>
        <taxon>Dalbergieae</taxon>
        <taxon>Pterocarpus clade</taxon>
        <taxon>Arachis</taxon>
    </lineage>
</organism>
<evidence type="ECO:0000256" key="9">
    <source>
        <dbReference type="ARBA" id="ARBA00023211"/>
    </source>
</evidence>
<comment type="subcellular location">
    <subcellularLocation>
        <location evidence="2">Membrane</location>
        <topology evidence="2">Multi-pass membrane protein</topology>
    </subcellularLocation>
</comment>
<keyword evidence="6" id="KW-0378">Hydrolase</keyword>
<dbReference type="GO" id="GO:0006506">
    <property type="term" value="P:GPI anchor biosynthetic process"/>
    <property type="evidence" value="ECO:0007669"/>
    <property type="project" value="InterPro"/>
</dbReference>
<feature type="chain" id="PRO_5028432071" evidence="11">
    <location>
        <begin position="29"/>
        <end position="392"/>
    </location>
</feature>
<dbReference type="PANTHER" id="PTHR13315">
    <property type="entry name" value="METALLO PHOSPHOESTERASE RELATED"/>
    <property type="match status" value="1"/>
</dbReference>
<dbReference type="InterPro" id="IPR033308">
    <property type="entry name" value="PGAP5/Cdc1/Ted1"/>
</dbReference>
<evidence type="ECO:0000256" key="3">
    <source>
        <dbReference type="ARBA" id="ARBA00008895"/>
    </source>
</evidence>
<dbReference type="AlphaFoldDB" id="A0A6P4BFY6"/>
<reference evidence="13" key="1">
    <citation type="journal article" date="2016" name="Nat. Genet.">
        <title>The genome sequences of Arachis duranensis and Arachis ipaensis, the diploid ancestors of cultivated peanut.</title>
        <authorList>
            <person name="Bertioli D.J."/>
            <person name="Cannon S.B."/>
            <person name="Froenicke L."/>
            <person name="Huang G."/>
            <person name="Farmer A.D."/>
            <person name="Cannon E.K."/>
            <person name="Liu X."/>
            <person name="Gao D."/>
            <person name="Clevenger J."/>
            <person name="Dash S."/>
            <person name="Ren L."/>
            <person name="Moretzsohn M.C."/>
            <person name="Shirasawa K."/>
            <person name="Huang W."/>
            <person name="Vidigal B."/>
            <person name="Abernathy B."/>
            <person name="Chu Y."/>
            <person name="Niederhuth C.E."/>
            <person name="Umale P."/>
            <person name="Araujo A.C."/>
            <person name="Kozik A."/>
            <person name="Kim K.D."/>
            <person name="Burow M.D."/>
            <person name="Varshney R.K."/>
            <person name="Wang X."/>
            <person name="Zhang X."/>
            <person name="Barkley N."/>
            <person name="Guimaraes P.M."/>
            <person name="Isobe S."/>
            <person name="Guo B."/>
            <person name="Liao B."/>
            <person name="Stalker H.T."/>
            <person name="Schmitz R.J."/>
            <person name="Scheffler B.E."/>
            <person name="Leal-Bertioli S.C."/>
            <person name="Xun X."/>
            <person name="Jackson S.A."/>
            <person name="Michelmore R."/>
            <person name="Ozias-Akins P."/>
        </authorList>
    </citation>
    <scope>NUCLEOTIDE SEQUENCE [LARGE SCALE GENOMIC DNA]</scope>
    <source>
        <strain evidence="13">cv. V14167</strain>
    </source>
</reference>
<comment type="cofactor">
    <cofactor evidence="1">
        <name>Mn(2+)</name>
        <dbReference type="ChEBI" id="CHEBI:29035"/>
    </cofactor>
</comment>
<evidence type="ECO:0000256" key="6">
    <source>
        <dbReference type="ARBA" id="ARBA00022801"/>
    </source>
</evidence>
<dbReference type="GeneID" id="107464751"/>
<keyword evidence="9" id="KW-0464">Manganese</keyword>
<evidence type="ECO:0000259" key="12">
    <source>
        <dbReference type="Pfam" id="PF00149"/>
    </source>
</evidence>
<evidence type="ECO:0000313" key="13">
    <source>
        <dbReference type="Proteomes" id="UP000515211"/>
    </source>
</evidence>
<name>A0A6P4BFY6_ARADU</name>
<dbReference type="KEGG" id="adu:107464751"/>
<sequence length="392" mass="43811">MHHSNPRMGVTVGLKVLSLVAIASLLVFEEWVSTPACNLVDPFEDPKFEDDPENLKVMLVADLLLLGSESGYLSVFFRDYYISKFFRKSFESLKPDLLLVLGDVSAKGSELTRSKWTSVLQQFYQILGPFVDLPFHAVLGDRDIGDCSDLDLNKVNWISSKLPGLDPSGCGAFEINNISFVTLNAVALLCGNNSLRFGIEKVIERESLEFLNETGGINDSINTTDANYNFMWRVHSMPSGSGPVILLHFPLKQTGNQRQGGIDTLKRSPISLIEGLNEVSKPREHIGAGLYRLRHTLPQNASEYILRALKPRIIFSAHSHSFSDHVHFDQTREITVPAMSWNARDDPGFVFATFQKTGRAISISYCSLARESHILLVYISIMVLFCFFCLKG</sequence>
<evidence type="ECO:0000256" key="5">
    <source>
        <dbReference type="ARBA" id="ARBA00022723"/>
    </source>
</evidence>
<keyword evidence="4 10" id="KW-0812">Transmembrane</keyword>
<keyword evidence="13" id="KW-1185">Reference proteome</keyword>
<gene>
    <name evidence="14" type="primary">LOC107464751</name>
</gene>
<keyword evidence="7 10" id="KW-1133">Transmembrane helix</keyword>
<feature type="signal peptide" evidence="11">
    <location>
        <begin position="1"/>
        <end position="28"/>
    </location>
</feature>
<dbReference type="OrthoDB" id="9984693at2759"/>
<evidence type="ECO:0000256" key="8">
    <source>
        <dbReference type="ARBA" id="ARBA00023136"/>
    </source>
</evidence>
<proteinExistence type="inferred from homology"/>
<dbReference type="InterPro" id="IPR004843">
    <property type="entry name" value="Calcineurin-like_PHP"/>
</dbReference>
<dbReference type="Proteomes" id="UP000515211">
    <property type="component" value="Chromosome 9"/>
</dbReference>
<evidence type="ECO:0000256" key="11">
    <source>
        <dbReference type="SAM" id="SignalP"/>
    </source>
</evidence>
<dbReference type="GO" id="GO:0016787">
    <property type="term" value="F:hydrolase activity"/>
    <property type="evidence" value="ECO:0007669"/>
    <property type="project" value="UniProtKB-KW"/>
</dbReference>
<evidence type="ECO:0000313" key="14">
    <source>
        <dbReference type="RefSeq" id="XP_015939189.1"/>
    </source>
</evidence>
<dbReference type="RefSeq" id="XP_015939189.1">
    <property type="nucleotide sequence ID" value="XM_016083703.3"/>
</dbReference>
<feature type="transmembrane region" description="Helical" evidence="10">
    <location>
        <begin position="372"/>
        <end position="390"/>
    </location>
</feature>
<feature type="domain" description="Calcineurin-like phosphoesterase" evidence="12">
    <location>
        <begin position="56"/>
        <end position="321"/>
    </location>
</feature>
<evidence type="ECO:0000256" key="4">
    <source>
        <dbReference type="ARBA" id="ARBA00022692"/>
    </source>
</evidence>
<dbReference type="FunFam" id="3.60.21.10:FF:000135">
    <property type="entry name" value="Os06g0222800 protein"/>
    <property type="match status" value="1"/>
</dbReference>
<dbReference type="PANTHER" id="PTHR13315:SF0">
    <property type="entry name" value="METALLOPHOSPHOESTERASE 1"/>
    <property type="match status" value="1"/>
</dbReference>
<evidence type="ECO:0000256" key="1">
    <source>
        <dbReference type="ARBA" id="ARBA00001936"/>
    </source>
</evidence>
<evidence type="ECO:0000256" key="2">
    <source>
        <dbReference type="ARBA" id="ARBA00004141"/>
    </source>
</evidence>
<accession>A0A6P4BFY6</accession>
<keyword evidence="11" id="KW-0732">Signal</keyword>